<protein>
    <submittedName>
        <fullName evidence="5">2-hydroxyisoflavanone dehydratase</fullName>
    </submittedName>
</protein>
<proteinExistence type="inferred from homology"/>
<dbReference type="InterPro" id="IPR013094">
    <property type="entry name" value="AB_hydrolase_3"/>
</dbReference>
<dbReference type="PROSITE" id="PS01173">
    <property type="entry name" value="LIPASE_GDXG_HIS"/>
    <property type="match status" value="1"/>
</dbReference>
<dbReference type="InterPro" id="IPR002168">
    <property type="entry name" value="Lipase_GDXG_HIS_AS"/>
</dbReference>
<keyword evidence="2" id="KW-0378">Hydrolase</keyword>
<dbReference type="GO" id="GO:0016787">
    <property type="term" value="F:hydrolase activity"/>
    <property type="evidence" value="ECO:0007669"/>
    <property type="project" value="UniProtKB-KW"/>
</dbReference>
<dbReference type="Pfam" id="PF07859">
    <property type="entry name" value="Abhydrolase_3"/>
    <property type="match status" value="1"/>
</dbReference>
<name>A0AAD7QEL8_QUISA</name>
<accession>A0AAD7QEL8</accession>
<dbReference type="AlphaFoldDB" id="A0AAD7QEL8"/>
<dbReference type="Proteomes" id="UP001163823">
    <property type="component" value="Chromosome 2"/>
</dbReference>
<evidence type="ECO:0000256" key="1">
    <source>
        <dbReference type="ARBA" id="ARBA00010515"/>
    </source>
</evidence>
<dbReference type="Gene3D" id="3.40.50.1820">
    <property type="entry name" value="alpha/beta hydrolase"/>
    <property type="match status" value="1"/>
</dbReference>
<feature type="region of interest" description="Disordered" evidence="3">
    <location>
        <begin position="41"/>
        <end position="61"/>
    </location>
</feature>
<keyword evidence="6" id="KW-1185">Reference proteome</keyword>
<reference evidence="5" key="1">
    <citation type="journal article" date="2023" name="Science">
        <title>Elucidation of the pathway for biosynthesis of saponin adjuvants from the soapbark tree.</title>
        <authorList>
            <person name="Reed J."/>
            <person name="Orme A."/>
            <person name="El-Demerdash A."/>
            <person name="Owen C."/>
            <person name="Martin L.B.B."/>
            <person name="Misra R.C."/>
            <person name="Kikuchi S."/>
            <person name="Rejzek M."/>
            <person name="Martin A.C."/>
            <person name="Harkess A."/>
            <person name="Leebens-Mack J."/>
            <person name="Louveau T."/>
            <person name="Stephenson M.J."/>
            <person name="Osbourn A."/>
        </authorList>
    </citation>
    <scope>NUCLEOTIDE SEQUENCE</scope>
    <source>
        <strain evidence="5">S10</strain>
    </source>
</reference>
<evidence type="ECO:0000256" key="3">
    <source>
        <dbReference type="SAM" id="MobiDB-lite"/>
    </source>
</evidence>
<evidence type="ECO:0000313" key="5">
    <source>
        <dbReference type="EMBL" id="KAJ7980083.1"/>
    </source>
</evidence>
<dbReference type="InterPro" id="IPR050466">
    <property type="entry name" value="Carboxylest/Gibb_receptor"/>
</dbReference>
<feature type="domain" description="Alpha/beta hydrolase fold-3" evidence="4">
    <location>
        <begin position="92"/>
        <end position="316"/>
    </location>
</feature>
<evidence type="ECO:0000256" key="2">
    <source>
        <dbReference type="ARBA" id="ARBA00022801"/>
    </source>
</evidence>
<dbReference type="SUPFAM" id="SSF53474">
    <property type="entry name" value="alpha/beta-Hydrolases"/>
    <property type="match status" value="1"/>
</dbReference>
<dbReference type="PANTHER" id="PTHR23024:SF551">
    <property type="entry name" value="2-HYDROXYISOFLAVANONE DEHYDRATASE-LIKE"/>
    <property type="match status" value="1"/>
</dbReference>
<sequence>MASTTTNPRPTTTTTTTKEVAKEIPKIIRIYKDGTVEPLPGSPIVPPSLHDPKTGVSSKDITISDNPSISARLYLPKLTQSNNQENQKIPVLVYFHGGGFCKESAFSFLCHRLLNLIVSQANVLAVSVEYRLAPKHPLPAAYEDCWVALQWVASHLASRPINSDPWLINHGDFQKLYIGGDSAGGNIAHNIALRAGVESLSSGVKITGAFISGSYFWGSKPIGSESVAGHEQGNGILLWNIVYPDAPGGIDNPMINPVVAGAPSLAGLGCSKLLVVVTGKDGLRERGVLYYEAVKKSGWKGEVELFEVEDEGHCFHFFNPETENAKILIKRLATFLGD</sequence>
<dbReference type="EMBL" id="JARAOO010000002">
    <property type="protein sequence ID" value="KAJ7980083.1"/>
    <property type="molecule type" value="Genomic_DNA"/>
</dbReference>
<evidence type="ECO:0000259" key="4">
    <source>
        <dbReference type="Pfam" id="PF07859"/>
    </source>
</evidence>
<comment type="caution">
    <text evidence="5">The sequence shown here is derived from an EMBL/GenBank/DDBJ whole genome shotgun (WGS) entry which is preliminary data.</text>
</comment>
<organism evidence="5 6">
    <name type="scientific">Quillaja saponaria</name>
    <name type="common">Soap bark tree</name>
    <dbReference type="NCBI Taxonomy" id="32244"/>
    <lineage>
        <taxon>Eukaryota</taxon>
        <taxon>Viridiplantae</taxon>
        <taxon>Streptophyta</taxon>
        <taxon>Embryophyta</taxon>
        <taxon>Tracheophyta</taxon>
        <taxon>Spermatophyta</taxon>
        <taxon>Magnoliopsida</taxon>
        <taxon>eudicotyledons</taxon>
        <taxon>Gunneridae</taxon>
        <taxon>Pentapetalae</taxon>
        <taxon>rosids</taxon>
        <taxon>fabids</taxon>
        <taxon>Fabales</taxon>
        <taxon>Quillajaceae</taxon>
        <taxon>Quillaja</taxon>
    </lineage>
</organism>
<gene>
    <name evidence="5" type="ORF">O6P43_003402</name>
</gene>
<comment type="similarity">
    <text evidence="1">Belongs to the 'GDXG' lipolytic enzyme family.</text>
</comment>
<dbReference type="PANTHER" id="PTHR23024">
    <property type="entry name" value="ARYLACETAMIDE DEACETYLASE"/>
    <property type="match status" value="1"/>
</dbReference>
<dbReference type="InterPro" id="IPR029058">
    <property type="entry name" value="AB_hydrolase_fold"/>
</dbReference>
<evidence type="ECO:0000313" key="6">
    <source>
        <dbReference type="Proteomes" id="UP001163823"/>
    </source>
</evidence>